<feature type="transmembrane region" description="Helical" evidence="7">
    <location>
        <begin position="229"/>
        <end position="254"/>
    </location>
</feature>
<dbReference type="PANTHER" id="PTHR30213">
    <property type="entry name" value="INNER MEMBRANE PROTEIN YHJD"/>
    <property type="match status" value="1"/>
</dbReference>
<organism evidence="8 9">
    <name type="scientific">Candidatus Nephthysia bennettiae</name>
    <dbReference type="NCBI Taxonomy" id="3127016"/>
    <lineage>
        <taxon>Bacteria</taxon>
        <taxon>Bacillati</taxon>
        <taxon>Candidatus Dormiibacterota</taxon>
        <taxon>Candidatus Dormibacteria</taxon>
        <taxon>Candidatus Dormibacterales</taxon>
        <taxon>Candidatus Dormibacteraceae</taxon>
        <taxon>Candidatus Nephthysia</taxon>
    </lineage>
</organism>
<dbReference type="RefSeq" id="WP_338202941.1">
    <property type="nucleotide sequence ID" value="NZ_JAEKNR010000154.1"/>
</dbReference>
<evidence type="ECO:0000256" key="6">
    <source>
        <dbReference type="SAM" id="MobiDB-lite"/>
    </source>
</evidence>
<evidence type="ECO:0000256" key="2">
    <source>
        <dbReference type="ARBA" id="ARBA00022475"/>
    </source>
</evidence>
<dbReference type="AlphaFoldDB" id="A0A934N8E1"/>
<evidence type="ECO:0000256" key="1">
    <source>
        <dbReference type="ARBA" id="ARBA00004651"/>
    </source>
</evidence>
<feature type="transmembrane region" description="Helical" evidence="7">
    <location>
        <begin position="133"/>
        <end position="153"/>
    </location>
</feature>
<feature type="transmembrane region" description="Helical" evidence="7">
    <location>
        <begin position="196"/>
        <end position="217"/>
    </location>
</feature>
<proteinExistence type="predicted"/>
<dbReference type="PANTHER" id="PTHR30213:SF0">
    <property type="entry name" value="UPF0761 MEMBRANE PROTEIN YIHY"/>
    <property type="match status" value="1"/>
</dbReference>
<sequence length="293" mass="30831">MKALLGRLKNSFPGRLAKAYGESKAGNYAAGLAFNAFMTMFPLMLGLLAILGLVINNSHVRDQAMSTLLGIFPADAGKELSAALKGVQQHSGLLGLISVVGLLWSGTGLFAGMEFALGEMFGAKQRDMVRQRLMALVMVAIFLVAMLLAVVSNSAVAATGSGLKLLGPVLSTVVLIVMMALIYRIVPNRTFSFTQVLPGALLAGILMEVVTLAFPLYGKLVHGFNSYGATFALFFLLATWLLFISQFILLGAVLNRMAMGAPDTGGAVASPGEAREETRGARAAEQVSGPQTS</sequence>
<evidence type="ECO:0000313" key="8">
    <source>
        <dbReference type="EMBL" id="MBJ7599451.1"/>
    </source>
</evidence>
<keyword evidence="2" id="KW-1003">Cell membrane</keyword>
<accession>A0A934N8E1</accession>
<feature type="compositionally biased region" description="Basic and acidic residues" evidence="6">
    <location>
        <begin position="273"/>
        <end position="282"/>
    </location>
</feature>
<dbReference type="InterPro" id="IPR017039">
    <property type="entry name" value="Virul_fac_BrkB"/>
</dbReference>
<keyword evidence="3 7" id="KW-0812">Transmembrane</keyword>
<dbReference type="Pfam" id="PF03631">
    <property type="entry name" value="Virul_fac_BrkB"/>
    <property type="match status" value="1"/>
</dbReference>
<reference evidence="8" key="1">
    <citation type="submission" date="2020-10" db="EMBL/GenBank/DDBJ databases">
        <title>Ca. Dormibacterota MAGs.</title>
        <authorList>
            <person name="Montgomery K."/>
        </authorList>
    </citation>
    <scope>NUCLEOTIDE SEQUENCE [LARGE SCALE GENOMIC DNA]</scope>
    <source>
        <strain evidence="8">SC8812_S17_10</strain>
    </source>
</reference>
<gene>
    <name evidence="8" type="ORF">JF922_15405</name>
</gene>
<protein>
    <submittedName>
        <fullName evidence="8">YihY/virulence factor BrkB family protein</fullName>
    </submittedName>
</protein>
<evidence type="ECO:0000256" key="4">
    <source>
        <dbReference type="ARBA" id="ARBA00022989"/>
    </source>
</evidence>
<dbReference type="NCBIfam" id="TIGR00765">
    <property type="entry name" value="yihY_not_rbn"/>
    <property type="match status" value="1"/>
</dbReference>
<feature type="transmembrane region" description="Helical" evidence="7">
    <location>
        <begin position="32"/>
        <end position="55"/>
    </location>
</feature>
<evidence type="ECO:0000256" key="5">
    <source>
        <dbReference type="ARBA" id="ARBA00023136"/>
    </source>
</evidence>
<comment type="subcellular location">
    <subcellularLocation>
        <location evidence="1">Cell membrane</location>
        <topology evidence="1">Multi-pass membrane protein</topology>
    </subcellularLocation>
</comment>
<dbReference type="EMBL" id="JAEKNR010000154">
    <property type="protein sequence ID" value="MBJ7599451.1"/>
    <property type="molecule type" value="Genomic_DNA"/>
</dbReference>
<feature type="transmembrane region" description="Helical" evidence="7">
    <location>
        <begin position="93"/>
        <end position="112"/>
    </location>
</feature>
<evidence type="ECO:0000256" key="7">
    <source>
        <dbReference type="SAM" id="Phobius"/>
    </source>
</evidence>
<keyword evidence="5 7" id="KW-0472">Membrane</keyword>
<dbReference type="GO" id="GO:0005886">
    <property type="term" value="C:plasma membrane"/>
    <property type="evidence" value="ECO:0007669"/>
    <property type="project" value="UniProtKB-SubCell"/>
</dbReference>
<feature type="transmembrane region" description="Helical" evidence="7">
    <location>
        <begin position="165"/>
        <end position="184"/>
    </location>
</feature>
<evidence type="ECO:0000313" key="9">
    <source>
        <dbReference type="Proteomes" id="UP000612893"/>
    </source>
</evidence>
<dbReference type="Proteomes" id="UP000612893">
    <property type="component" value="Unassembled WGS sequence"/>
</dbReference>
<keyword evidence="9" id="KW-1185">Reference proteome</keyword>
<dbReference type="PIRSF" id="PIRSF035875">
    <property type="entry name" value="RNase_BN"/>
    <property type="match status" value="1"/>
</dbReference>
<keyword evidence="4 7" id="KW-1133">Transmembrane helix</keyword>
<name>A0A934N8E1_9BACT</name>
<feature type="region of interest" description="Disordered" evidence="6">
    <location>
        <begin position="264"/>
        <end position="293"/>
    </location>
</feature>
<comment type="caution">
    <text evidence="8">The sequence shown here is derived from an EMBL/GenBank/DDBJ whole genome shotgun (WGS) entry which is preliminary data.</text>
</comment>
<evidence type="ECO:0000256" key="3">
    <source>
        <dbReference type="ARBA" id="ARBA00022692"/>
    </source>
</evidence>